<dbReference type="Gene3D" id="3.40.50.10070">
    <property type="entry name" value="TolB, N-terminal domain"/>
    <property type="match status" value="1"/>
</dbReference>
<dbReference type="AlphaFoldDB" id="B8IU99"/>
<dbReference type="Proteomes" id="UP000008207">
    <property type="component" value="Chromosome"/>
</dbReference>
<evidence type="ECO:0000256" key="1">
    <source>
        <dbReference type="SAM" id="Phobius"/>
    </source>
</evidence>
<dbReference type="KEGG" id="mno:Mnod_0096"/>
<dbReference type="SUPFAM" id="SSF55073">
    <property type="entry name" value="Nucleotide cyclase"/>
    <property type="match status" value="1"/>
</dbReference>
<evidence type="ECO:0000313" key="4">
    <source>
        <dbReference type="Proteomes" id="UP000008207"/>
    </source>
</evidence>
<dbReference type="eggNOG" id="COG5616">
    <property type="taxonomic scope" value="Bacteria"/>
</dbReference>
<accession>B8IU99</accession>
<keyword evidence="1" id="KW-1133">Transmembrane helix</keyword>
<dbReference type="SUPFAM" id="SSF48452">
    <property type="entry name" value="TPR-like"/>
    <property type="match status" value="1"/>
</dbReference>
<dbReference type="CDD" id="cd07302">
    <property type="entry name" value="CHD"/>
    <property type="match status" value="1"/>
</dbReference>
<dbReference type="HOGENOM" id="CLU_019981_0_0_5"/>
<dbReference type="Pfam" id="PF00211">
    <property type="entry name" value="Guanylate_cyc"/>
    <property type="match status" value="1"/>
</dbReference>
<dbReference type="InterPro" id="IPR011990">
    <property type="entry name" value="TPR-like_helical_dom_sf"/>
</dbReference>
<dbReference type="RefSeq" id="WP_012634383.1">
    <property type="nucleotide sequence ID" value="NC_011894.1"/>
</dbReference>
<dbReference type="InterPro" id="IPR050697">
    <property type="entry name" value="Adenylyl/Guanylyl_Cyclase_3/4"/>
</dbReference>
<dbReference type="SMART" id="SM00028">
    <property type="entry name" value="TPR"/>
    <property type="match status" value="4"/>
</dbReference>
<feature type="domain" description="Guanylate cyclase" evidence="2">
    <location>
        <begin position="12"/>
        <end position="128"/>
    </location>
</feature>
<feature type="transmembrane region" description="Helical" evidence="1">
    <location>
        <begin position="203"/>
        <end position="224"/>
    </location>
</feature>
<dbReference type="eggNOG" id="COG2114">
    <property type="taxonomic scope" value="Bacteria"/>
</dbReference>
<name>B8IU99_METNO</name>
<reference evidence="3 4" key="1">
    <citation type="submission" date="2009-01" db="EMBL/GenBank/DDBJ databases">
        <title>Complete sequence of chromosome of Methylobacterium nodulans ORS 2060.</title>
        <authorList>
            <consortium name="US DOE Joint Genome Institute"/>
            <person name="Lucas S."/>
            <person name="Copeland A."/>
            <person name="Lapidus A."/>
            <person name="Glavina del Rio T."/>
            <person name="Dalin E."/>
            <person name="Tice H."/>
            <person name="Bruce D."/>
            <person name="Goodwin L."/>
            <person name="Pitluck S."/>
            <person name="Sims D."/>
            <person name="Brettin T."/>
            <person name="Detter J.C."/>
            <person name="Han C."/>
            <person name="Larimer F."/>
            <person name="Land M."/>
            <person name="Hauser L."/>
            <person name="Kyrpides N."/>
            <person name="Ivanova N."/>
            <person name="Marx C.J."/>
            <person name="Richardson P."/>
        </authorList>
    </citation>
    <scope>NUCLEOTIDE SEQUENCE [LARGE SCALE GENOMIC DNA]</scope>
    <source>
        <strain evidence="4">LMG 21967 / CNCM I-2342 / ORS 2060</strain>
    </source>
</reference>
<sequence>MGRTITDRRLVTILVADVVSYSRLIGADETGTLRRLKALRRDVIDPSVTSVHGRIIKTMGGGFIAEFASAVRAVSCAVTIQQGLARHEAEIPDDRALRLRIGINLGDVVVEPDGDLYGDGVNVAARLEPLAEPGGICIARSVYDQVRDNLRYPFQDRGELELKNIARPVGVYFLSASAIVGLAGTDEQAPEPVKTSNRKPWKATAVGAGFLTLLAAGGLGWWSWTASKAPAPNQTIAAKLAGETREAPRLSIVVLPFSNLSNDPEQDYFADSITEDLTTDLSHLAGSFVIARNTAFTYKNKPVGVKQIGQELGVRYVLEGSVRRSGERVVVSAELISAETGAQIWFDRFDGDQSRLGDLQVEFVARLARSLDVQLTEAESLRSLRERPVNPDASDLAMRGWASLNKQRSIANNNEAIRYFEQALKLDPTLPRATLGLSRALMNKVLNRWSDDIQSDTRSADELVNRYLEKFPHDAAALVVKGDVFRADKYFDAAIAMYDAAISDNDDFAAAYAAKGQASTLSGKAYAAIPNVLQAIRISPRDPLVNVWYYFVCHAHMHMAQWEEAISWCNRSVAVSPYWLPYIDLAAAYAWVGHDQEAKAAVSELLKLTPGYTVKKWANAGWSNNPKFLEEYKLIVDGLRKAGLQEE</sequence>
<organism evidence="3 4">
    <name type="scientific">Methylobacterium nodulans (strain LMG 21967 / CNCM I-2342 / ORS 2060)</name>
    <dbReference type="NCBI Taxonomy" id="460265"/>
    <lineage>
        <taxon>Bacteria</taxon>
        <taxon>Pseudomonadati</taxon>
        <taxon>Pseudomonadota</taxon>
        <taxon>Alphaproteobacteria</taxon>
        <taxon>Hyphomicrobiales</taxon>
        <taxon>Methylobacteriaceae</taxon>
        <taxon>Methylobacterium</taxon>
    </lineage>
</organism>
<dbReference type="InterPro" id="IPR001054">
    <property type="entry name" value="A/G_cyclase"/>
</dbReference>
<keyword evidence="1" id="KW-0812">Transmembrane</keyword>
<dbReference type="InterPro" id="IPR029787">
    <property type="entry name" value="Nucleotide_cyclase"/>
</dbReference>
<proteinExistence type="predicted"/>
<keyword evidence="4" id="KW-1185">Reference proteome</keyword>
<dbReference type="Gene3D" id="3.30.70.1230">
    <property type="entry name" value="Nucleotide cyclase"/>
    <property type="match status" value="1"/>
</dbReference>
<dbReference type="OrthoDB" id="9807521at2"/>
<dbReference type="GO" id="GO:0006171">
    <property type="term" value="P:cAMP biosynthetic process"/>
    <property type="evidence" value="ECO:0007669"/>
    <property type="project" value="TreeGrafter"/>
</dbReference>
<dbReference type="InterPro" id="IPR019734">
    <property type="entry name" value="TPR_rpt"/>
</dbReference>
<keyword evidence="1" id="KW-0472">Membrane</keyword>
<gene>
    <name evidence="3" type="ordered locus">Mnod_0096</name>
</gene>
<dbReference type="PANTHER" id="PTHR43081">
    <property type="entry name" value="ADENYLATE CYCLASE, TERMINAL-DIFFERENTIATION SPECIFIC-RELATED"/>
    <property type="match status" value="1"/>
</dbReference>
<protein>
    <submittedName>
        <fullName evidence="3">Adenylate/guanylate cyclase</fullName>
    </submittedName>
</protein>
<dbReference type="EMBL" id="CP001349">
    <property type="protein sequence ID" value="ACL55144.1"/>
    <property type="molecule type" value="Genomic_DNA"/>
</dbReference>
<dbReference type="STRING" id="460265.Mnod_0096"/>
<evidence type="ECO:0000259" key="2">
    <source>
        <dbReference type="PROSITE" id="PS50125"/>
    </source>
</evidence>
<dbReference type="GO" id="GO:0004016">
    <property type="term" value="F:adenylate cyclase activity"/>
    <property type="evidence" value="ECO:0007669"/>
    <property type="project" value="UniProtKB-ARBA"/>
</dbReference>
<dbReference type="eggNOG" id="COG0457">
    <property type="taxonomic scope" value="Bacteria"/>
</dbReference>
<dbReference type="Gene3D" id="1.25.40.10">
    <property type="entry name" value="Tetratricopeptide repeat domain"/>
    <property type="match status" value="2"/>
</dbReference>
<dbReference type="GO" id="GO:0035556">
    <property type="term" value="P:intracellular signal transduction"/>
    <property type="evidence" value="ECO:0007669"/>
    <property type="project" value="InterPro"/>
</dbReference>
<dbReference type="Pfam" id="PF13181">
    <property type="entry name" value="TPR_8"/>
    <property type="match status" value="1"/>
</dbReference>
<dbReference type="PANTHER" id="PTHR43081:SF19">
    <property type="entry name" value="PH-SENSITIVE ADENYLATE CYCLASE RV1264"/>
    <property type="match status" value="1"/>
</dbReference>
<dbReference type="Pfam" id="PF13432">
    <property type="entry name" value="TPR_16"/>
    <property type="match status" value="1"/>
</dbReference>
<dbReference type="PROSITE" id="PS50125">
    <property type="entry name" value="GUANYLATE_CYCLASE_2"/>
    <property type="match status" value="1"/>
</dbReference>
<evidence type="ECO:0000313" key="3">
    <source>
        <dbReference type="EMBL" id="ACL55144.1"/>
    </source>
</evidence>